<dbReference type="Gene3D" id="1.20.58.1240">
    <property type="match status" value="1"/>
</dbReference>
<dbReference type="Proteomes" id="UP000054886">
    <property type="component" value="Unassembled WGS sequence"/>
</dbReference>
<dbReference type="GO" id="GO:0000425">
    <property type="term" value="P:pexophagy"/>
    <property type="evidence" value="ECO:0007669"/>
    <property type="project" value="EnsemblFungi"/>
</dbReference>
<dbReference type="VEuPathDB" id="FungiDB:GWK60_L10307"/>
<proteinExistence type="predicted"/>
<reference evidence="3 4" key="1">
    <citation type="submission" date="2015-10" db="EMBL/GenBank/DDBJ databases">
        <title>Draft genomes sequences of Candida glabrata isolates 1A, 1B, 2A, 2B, 3A and 3B.</title>
        <authorList>
            <person name="Haavelsrud O.E."/>
            <person name="Gaustad P."/>
        </authorList>
    </citation>
    <scope>NUCLEOTIDE SEQUENCE [LARGE SCALE GENOMIC DNA]</scope>
    <source>
        <strain evidence="3">910700640</strain>
    </source>
</reference>
<dbReference type="EMBL" id="LLZZ01000115">
    <property type="protein sequence ID" value="KTB04890.1"/>
    <property type="molecule type" value="Genomic_DNA"/>
</dbReference>
<name>A0A0W0E5F2_CANGB</name>
<dbReference type="SUPFAM" id="SSF47661">
    <property type="entry name" value="t-snare proteins"/>
    <property type="match status" value="1"/>
</dbReference>
<dbReference type="GO" id="GO:0000301">
    <property type="term" value="P:retrograde transport, vesicle recycling within Golgi"/>
    <property type="evidence" value="ECO:0007669"/>
    <property type="project" value="EnsemblFungi"/>
</dbReference>
<gene>
    <name evidence="2" type="ORF">AO440_004645</name>
    <name evidence="3" type="ORF">AO440_004941</name>
</gene>
<dbReference type="EMBL" id="LLZZ01000132">
    <property type="protein sequence ID" value="KTB01087.1"/>
    <property type="molecule type" value="Genomic_DNA"/>
</dbReference>
<sequence>MGLDINDAETLRKDELELPTVTEVSRDLFAEETEGIHDVKLNRDNAIVPFDVDHFLIKNNFQYISLDMLTRQLKDLSDEMMTVLLDRVAANYDSYLNFCKVYQGGNDNDTLFELQKILPDLDSFMNQLRILTEKEMPRTQETVQDTLDYLEKLEEIKALLNNHITISEDMTVLKQLSKSLHTLCDTEPLEEELCIEVTQKLFRLFQKIHTLLETLSELDSQSLHHIRNDFLGISQEFQISLKLLTDITLQHTTDYPKLASLLTDIFHQIKI</sequence>
<evidence type="ECO:0000259" key="1">
    <source>
        <dbReference type="Pfam" id="PF22431"/>
    </source>
</evidence>
<dbReference type="VEuPathDB" id="FungiDB:B1J91_L04884g"/>
<protein>
    <submittedName>
        <fullName evidence="3">Conserved oligomeric Golgi complex subunit 2</fullName>
    </submittedName>
</protein>
<dbReference type="GO" id="GO:0017119">
    <property type="term" value="C:Golgi transport complex"/>
    <property type="evidence" value="ECO:0007669"/>
    <property type="project" value="EnsemblFungi"/>
</dbReference>
<organism evidence="3 4">
    <name type="scientific">Candida glabrata</name>
    <name type="common">Yeast</name>
    <name type="synonym">Torulopsis glabrata</name>
    <dbReference type="NCBI Taxonomy" id="5478"/>
    <lineage>
        <taxon>Eukaryota</taxon>
        <taxon>Fungi</taxon>
        <taxon>Dikarya</taxon>
        <taxon>Ascomycota</taxon>
        <taxon>Saccharomycotina</taxon>
        <taxon>Saccharomycetes</taxon>
        <taxon>Saccharomycetales</taxon>
        <taxon>Saccharomycetaceae</taxon>
        <taxon>Nakaseomyces</taxon>
    </lineage>
</organism>
<feature type="domain" description="Conserved oligomeric Golgi complex subunit 2 C-terminal" evidence="1">
    <location>
        <begin position="120"/>
        <end position="258"/>
    </location>
</feature>
<dbReference type="InterPro" id="IPR054494">
    <property type="entry name" value="COG2_C"/>
</dbReference>
<dbReference type="GO" id="GO:0006888">
    <property type="term" value="P:endoplasmic reticulum to Golgi vesicle-mediated transport"/>
    <property type="evidence" value="ECO:0007669"/>
    <property type="project" value="EnsemblFungi"/>
</dbReference>
<dbReference type="GO" id="GO:0032258">
    <property type="term" value="P:cytoplasm to vacuole targeting by the Cvt pathway"/>
    <property type="evidence" value="ECO:0007669"/>
    <property type="project" value="EnsemblFungi"/>
</dbReference>
<dbReference type="GO" id="GO:0016020">
    <property type="term" value="C:membrane"/>
    <property type="evidence" value="ECO:0007669"/>
    <property type="project" value="InterPro"/>
</dbReference>
<dbReference type="VEuPathDB" id="FungiDB:GVI51_L04763"/>
<accession>A0A0W0E5F2</accession>
<dbReference type="AlphaFoldDB" id="A0A0W0E5F2"/>
<evidence type="ECO:0000313" key="4">
    <source>
        <dbReference type="Proteomes" id="UP000054886"/>
    </source>
</evidence>
<dbReference type="Pfam" id="PF22431">
    <property type="entry name" value="COG2p_C"/>
    <property type="match status" value="1"/>
</dbReference>
<dbReference type="InterPro" id="IPR010989">
    <property type="entry name" value="SNARE"/>
</dbReference>
<dbReference type="VEuPathDB" id="FungiDB:CAGL0L04884g"/>
<comment type="caution">
    <text evidence="3">The sequence shown here is derived from an EMBL/GenBank/DDBJ whole genome shotgun (WGS) entry which is preliminary data.</text>
</comment>
<evidence type="ECO:0000313" key="3">
    <source>
        <dbReference type="EMBL" id="KTB04890.1"/>
    </source>
</evidence>
<evidence type="ECO:0000313" key="2">
    <source>
        <dbReference type="EMBL" id="KTB01087.1"/>
    </source>
</evidence>